<evidence type="ECO:0000313" key="4">
    <source>
        <dbReference type="RefSeq" id="XP_016978544.1"/>
    </source>
</evidence>
<feature type="transmembrane region" description="Helical" evidence="1">
    <location>
        <begin position="12"/>
        <end position="35"/>
    </location>
</feature>
<proteinExistence type="predicted"/>
<keyword evidence="1" id="KW-1133">Transmembrane helix</keyword>
<dbReference type="AlphaFoldDB" id="A0A6P4EPH3"/>
<dbReference type="Proteomes" id="UP001652680">
    <property type="component" value="Unassembled WGS sequence"/>
</dbReference>
<dbReference type="OrthoDB" id="7865997at2759"/>
<evidence type="ECO:0000256" key="1">
    <source>
        <dbReference type="SAM" id="Phobius"/>
    </source>
</evidence>
<feature type="transmembrane region" description="Helical" evidence="1">
    <location>
        <begin position="143"/>
        <end position="169"/>
    </location>
</feature>
<dbReference type="EnsemblMetazoa" id="XM_017123055.2">
    <property type="protein sequence ID" value="XP_016978544.1"/>
    <property type="gene ID" value="LOC108044160"/>
</dbReference>
<reference evidence="2" key="3">
    <citation type="submission" date="2025-05" db="UniProtKB">
        <authorList>
            <consortium name="EnsemblMetazoa"/>
        </authorList>
    </citation>
    <scope>IDENTIFICATION</scope>
</reference>
<reference evidence="3" key="1">
    <citation type="journal article" date="2021" name="Elife">
        <title>Highly contiguous assemblies of 101 drosophilid genomes.</title>
        <authorList>
            <person name="Kim B.Y."/>
            <person name="Wang J.R."/>
            <person name="Miller D.E."/>
            <person name="Barmina O."/>
            <person name="Delaney E."/>
            <person name="Thompson A."/>
            <person name="Comeault A.A."/>
            <person name="Peede D."/>
            <person name="D'Agostino E.R."/>
            <person name="Pelaez J."/>
            <person name="Aguilar J.M."/>
            <person name="Haji D."/>
            <person name="Matsunaga T."/>
            <person name="Armstrong E.E."/>
            <person name="Zych M."/>
            <person name="Ogawa Y."/>
            <person name="Stamenkovic-Radak M."/>
            <person name="Jelic M."/>
            <person name="Veselinovic M.S."/>
            <person name="Tanaskovic M."/>
            <person name="Eric P."/>
            <person name="Gao J.J."/>
            <person name="Katoh T.K."/>
            <person name="Toda M.J."/>
            <person name="Watabe H."/>
            <person name="Watada M."/>
            <person name="Davis J.S."/>
            <person name="Moyle L.C."/>
            <person name="Manoli G."/>
            <person name="Bertolini E."/>
            <person name="Kostal V."/>
            <person name="Hawley R.S."/>
            <person name="Takahashi A."/>
            <person name="Jones C.D."/>
            <person name="Price D.K."/>
            <person name="Whiteman N."/>
            <person name="Kopp A."/>
            <person name="Matute D.R."/>
            <person name="Petrov D.A."/>
        </authorList>
    </citation>
    <scope>NUCLEOTIDE SEQUENCE [LARGE SCALE GENOMIC DNA]</scope>
</reference>
<keyword evidence="1" id="KW-0812">Transmembrane</keyword>
<gene>
    <name evidence="4" type="primary">LOC108044160</name>
    <name evidence="2" type="synonym">108044160</name>
</gene>
<keyword evidence="1" id="KW-0472">Membrane</keyword>
<dbReference type="GeneID" id="108044160"/>
<keyword evidence="3" id="KW-1185">Reference proteome</keyword>
<accession>A0A6P4EPH3</accession>
<name>A0A6P4EPH3_DRORH</name>
<dbReference type="RefSeq" id="XP_016978544.1">
    <property type="nucleotide sequence ID" value="XM_017123055.1"/>
</dbReference>
<sequence length="208" mass="23431">MRDYIPNFIRSHRCLCVFIMLQLTLMLSMLEVIIQVDPSPEPQRPLTRVYLVGKLSQLACSPLLSGFAMGAQFYGYGLIHLRTKGPLGGFLSRLRMAALSVWQQCSTVMLLPWCLNVVQGLCLFPAHLWECLGKDSCLEADHFLLFMILSILFWSNLLILAITSLVVAVKLNLRMLGARHIGSRNHELRAYAQGINELLGFEMIVVPV</sequence>
<reference evidence="4" key="2">
    <citation type="submission" date="2025-04" db="UniProtKB">
        <authorList>
            <consortium name="RefSeq"/>
        </authorList>
    </citation>
    <scope>IDENTIFICATION</scope>
</reference>
<evidence type="ECO:0000313" key="2">
    <source>
        <dbReference type="EnsemblMetazoa" id="XP_016978544.1"/>
    </source>
</evidence>
<protein>
    <submittedName>
        <fullName evidence="4">Uncharacterized protein LOC108044160</fullName>
    </submittedName>
</protein>
<feature type="transmembrane region" description="Helical" evidence="1">
    <location>
        <begin position="55"/>
        <end position="76"/>
    </location>
</feature>
<feature type="transmembrane region" description="Helical" evidence="1">
    <location>
        <begin position="97"/>
        <end position="118"/>
    </location>
</feature>
<evidence type="ECO:0000313" key="3">
    <source>
        <dbReference type="Proteomes" id="UP001652680"/>
    </source>
</evidence>
<organism evidence="4">
    <name type="scientific">Drosophila rhopaloa</name>
    <name type="common">Fruit fly</name>
    <dbReference type="NCBI Taxonomy" id="1041015"/>
    <lineage>
        <taxon>Eukaryota</taxon>
        <taxon>Metazoa</taxon>
        <taxon>Ecdysozoa</taxon>
        <taxon>Arthropoda</taxon>
        <taxon>Hexapoda</taxon>
        <taxon>Insecta</taxon>
        <taxon>Pterygota</taxon>
        <taxon>Neoptera</taxon>
        <taxon>Endopterygota</taxon>
        <taxon>Diptera</taxon>
        <taxon>Brachycera</taxon>
        <taxon>Muscomorpha</taxon>
        <taxon>Ephydroidea</taxon>
        <taxon>Drosophilidae</taxon>
        <taxon>Drosophila</taxon>
        <taxon>Sophophora</taxon>
    </lineage>
</organism>